<dbReference type="Gene3D" id="1.20.1070.10">
    <property type="entry name" value="Rhodopsin 7-helix transmembrane proteins"/>
    <property type="match status" value="1"/>
</dbReference>
<evidence type="ECO:0000259" key="12">
    <source>
        <dbReference type="PROSITE" id="PS50262"/>
    </source>
</evidence>
<keyword evidence="4 11" id="KW-0589">Pheromone response</keyword>
<gene>
    <name evidence="13" type="ORF">DR999_PMT13285</name>
</gene>
<name>A0A4D9ECD7_9SAUR</name>
<dbReference type="PRINTS" id="PR00237">
    <property type="entry name" value="GPCRRHODOPSN"/>
</dbReference>
<evidence type="ECO:0000256" key="1">
    <source>
        <dbReference type="ARBA" id="ARBA00004651"/>
    </source>
</evidence>
<feature type="transmembrane region" description="Helical" evidence="11">
    <location>
        <begin position="12"/>
        <end position="34"/>
    </location>
</feature>
<dbReference type="Pfam" id="PF03402">
    <property type="entry name" value="V1R"/>
    <property type="match status" value="1"/>
</dbReference>
<feature type="transmembrane region" description="Helical" evidence="11">
    <location>
        <begin position="193"/>
        <end position="211"/>
    </location>
</feature>
<keyword evidence="3 11" id="KW-1003">Cell membrane</keyword>
<feature type="domain" description="G-protein coupled receptors family 1 profile" evidence="12">
    <location>
        <begin position="22"/>
        <end position="286"/>
    </location>
</feature>
<keyword evidence="14" id="KW-1185">Reference proteome</keyword>
<evidence type="ECO:0000256" key="5">
    <source>
        <dbReference type="ARBA" id="ARBA00022692"/>
    </source>
</evidence>
<feature type="transmembrane region" description="Helical" evidence="11">
    <location>
        <begin position="232"/>
        <end position="256"/>
    </location>
</feature>
<dbReference type="AlphaFoldDB" id="A0A4D9ECD7"/>
<evidence type="ECO:0000256" key="10">
    <source>
        <dbReference type="ARBA" id="ARBA00023224"/>
    </source>
</evidence>
<comment type="similarity">
    <text evidence="2 11">Belongs to the G-protein coupled receptor 1 family.</text>
</comment>
<feature type="transmembrane region" description="Helical" evidence="11">
    <location>
        <begin position="87"/>
        <end position="111"/>
    </location>
</feature>
<evidence type="ECO:0000256" key="9">
    <source>
        <dbReference type="ARBA" id="ARBA00023170"/>
    </source>
</evidence>
<evidence type="ECO:0000256" key="11">
    <source>
        <dbReference type="RuleBase" id="RU364061"/>
    </source>
</evidence>
<comment type="caution">
    <text evidence="13">The sequence shown here is derived from an EMBL/GenBank/DDBJ whole genome shotgun (WGS) entry which is preliminary data.</text>
</comment>
<dbReference type="GO" id="GO:0019236">
    <property type="term" value="P:response to pheromone"/>
    <property type="evidence" value="ECO:0007669"/>
    <property type="project" value="UniProtKB-KW"/>
</dbReference>
<evidence type="ECO:0000256" key="4">
    <source>
        <dbReference type="ARBA" id="ARBA00022507"/>
    </source>
</evidence>
<accession>A0A4D9ECD7</accession>
<dbReference type="Proteomes" id="UP000297703">
    <property type="component" value="Unassembled WGS sequence"/>
</dbReference>
<evidence type="ECO:0000256" key="3">
    <source>
        <dbReference type="ARBA" id="ARBA00022475"/>
    </source>
</evidence>
<organism evidence="13 14">
    <name type="scientific">Platysternon megacephalum</name>
    <name type="common">big-headed turtle</name>
    <dbReference type="NCBI Taxonomy" id="55544"/>
    <lineage>
        <taxon>Eukaryota</taxon>
        <taxon>Metazoa</taxon>
        <taxon>Chordata</taxon>
        <taxon>Craniata</taxon>
        <taxon>Vertebrata</taxon>
        <taxon>Euteleostomi</taxon>
        <taxon>Archelosauria</taxon>
        <taxon>Testudinata</taxon>
        <taxon>Testudines</taxon>
        <taxon>Cryptodira</taxon>
        <taxon>Durocryptodira</taxon>
        <taxon>Testudinoidea</taxon>
        <taxon>Platysternidae</taxon>
        <taxon>Platysternon</taxon>
    </lineage>
</organism>
<evidence type="ECO:0000313" key="14">
    <source>
        <dbReference type="Proteomes" id="UP000297703"/>
    </source>
</evidence>
<dbReference type="OrthoDB" id="9606139at2759"/>
<dbReference type="GO" id="GO:0005886">
    <property type="term" value="C:plasma membrane"/>
    <property type="evidence" value="ECO:0007669"/>
    <property type="project" value="UniProtKB-SubCell"/>
</dbReference>
<keyword evidence="7 11" id="KW-0297">G-protein coupled receptor</keyword>
<dbReference type="InterPro" id="IPR004072">
    <property type="entry name" value="Vmron_rcpt_1"/>
</dbReference>
<protein>
    <recommendedName>
        <fullName evidence="11">Vomeronasal type-1 receptor</fullName>
    </recommendedName>
</protein>
<proteinExistence type="inferred from homology"/>
<dbReference type="InterPro" id="IPR017452">
    <property type="entry name" value="GPCR_Rhodpsn_7TM"/>
</dbReference>
<reference evidence="13 14" key="1">
    <citation type="submission" date="2019-04" db="EMBL/GenBank/DDBJ databases">
        <title>Draft genome of the big-headed turtle Platysternon megacephalum.</title>
        <authorList>
            <person name="Gong S."/>
        </authorList>
    </citation>
    <scope>NUCLEOTIDE SEQUENCE [LARGE SCALE GENOMIC DNA]</scope>
    <source>
        <strain evidence="13">DO16091913</strain>
        <tissue evidence="13">Muscle</tissue>
    </source>
</reference>
<keyword evidence="10 11" id="KW-0807">Transducer</keyword>
<keyword evidence="5 11" id="KW-0812">Transmembrane</keyword>
<evidence type="ECO:0000313" key="13">
    <source>
        <dbReference type="EMBL" id="TFK04244.1"/>
    </source>
</evidence>
<dbReference type="SUPFAM" id="SSF81321">
    <property type="entry name" value="Family A G protein-coupled receptor-like"/>
    <property type="match status" value="1"/>
</dbReference>
<keyword evidence="9 11" id="KW-0675">Receptor</keyword>
<evidence type="ECO:0000256" key="6">
    <source>
        <dbReference type="ARBA" id="ARBA00022989"/>
    </source>
</evidence>
<dbReference type="InterPro" id="IPR000276">
    <property type="entry name" value="GPCR_Rhodpsn"/>
</dbReference>
<dbReference type="GO" id="GO:0016503">
    <property type="term" value="F:pheromone receptor activity"/>
    <property type="evidence" value="ECO:0007669"/>
    <property type="project" value="InterPro"/>
</dbReference>
<evidence type="ECO:0000256" key="8">
    <source>
        <dbReference type="ARBA" id="ARBA00023136"/>
    </source>
</evidence>
<evidence type="ECO:0000256" key="2">
    <source>
        <dbReference type="ARBA" id="ARBA00010663"/>
    </source>
</evidence>
<evidence type="ECO:0000256" key="7">
    <source>
        <dbReference type="ARBA" id="ARBA00023040"/>
    </source>
</evidence>
<dbReference type="PROSITE" id="PS50262">
    <property type="entry name" value="G_PROTEIN_RECEP_F1_2"/>
    <property type="match status" value="1"/>
</dbReference>
<dbReference type="STRING" id="55544.A0A4D9ECD7"/>
<sequence length="386" mass="43079">MGAWFIFDMVGLILLDMVGIPGNLVILYAFTHMLMCHGKVTPSEIILSNLALSNLLVILTQGIPVTLKTFRLQNTYNDLVCKITLHIYCVGRAMTICITSLLGCFQCILIVPSPCKWLRLRENLLKNLSSVMISLWCFNLFVCSTHLAYSSSQAVANSSIIKSHTGVYNFCCVVFPSHLLYLGNGVVSVIRDLFFLGVMTLSSCYLLTMFYQHGKQAKHLLGLHTKHAEIQAAKAVVALLIMYLLCFGLDSLFWIYTLCMYPVSLSLIDVRMFLDSCYSAISPLLIILTNKKLWAPGGTLMYFTLCKGFANVIEPCRDQISQKIPYVYPLGTENSKTCRSGTGVRTGAASSVIIWAATIMKRCHVSCHELRWSWKQWNGSPLCGES</sequence>
<reference evidence="13 14" key="2">
    <citation type="submission" date="2019-04" db="EMBL/GenBank/DDBJ databases">
        <title>The genome sequence of big-headed turtle.</title>
        <authorList>
            <person name="Gong S."/>
        </authorList>
    </citation>
    <scope>NUCLEOTIDE SEQUENCE [LARGE SCALE GENOMIC DNA]</scope>
    <source>
        <strain evidence="13">DO16091913</strain>
        <tissue evidence="13">Muscle</tissue>
    </source>
</reference>
<dbReference type="EMBL" id="QXTE01000142">
    <property type="protein sequence ID" value="TFK04244.1"/>
    <property type="molecule type" value="Genomic_DNA"/>
</dbReference>
<feature type="transmembrane region" description="Helical" evidence="11">
    <location>
        <begin position="46"/>
        <end position="67"/>
    </location>
</feature>
<comment type="subcellular location">
    <subcellularLocation>
        <location evidence="1 11">Cell membrane</location>
        <topology evidence="1 11">Multi-pass membrane protein</topology>
    </subcellularLocation>
</comment>
<feature type="transmembrane region" description="Helical" evidence="11">
    <location>
        <begin position="161"/>
        <end position="181"/>
    </location>
</feature>
<dbReference type="PANTHER" id="PTHR24062">
    <property type="entry name" value="VOMERONASAL TYPE-1 RECEPTOR"/>
    <property type="match status" value="1"/>
</dbReference>
<keyword evidence="6 11" id="KW-1133">Transmembrane helix</keyword>
<feature type="transmembrane region" description="Helical" evidence="11">
    <location>
        <begin position="131"/>
        <end position="149"/>
    </location>
</feature>
<keyword evidence="8 11" id="KW-0472">Membrane</keyword>